<evidence type="ECO:0000256" key="6">
    <source>
        <dbReference type="ARBA" id="ARBA00035258"/>
    </source>
</evidence>
<reference evidence="9 10" key="1">
    <citation type="journal article" date="2017" name="ISME J.">
        <title>Energy and carbon metabolisms in a deep terrestrial subsurface fluid microbial community.</title>
        <authorList>
            <person name="Momper L."/>
            <person name="Jungbluth S.P."/>
            <person name="Lee M.D."/>
            <person name="Amend J.P."/>
        </authorList>
    </citation>
    <scope>NUCLEOTIDE SEQUENCE [LARGE SCALE GENOMIC DNA]</scope>
    <source>
        <strain evidence="9">SURF_5</strain>
    </source>
</reference>
<evidence type="ECO:0000256" key="1">
    <source>
        <dbReference type="ARBA" id="ARBA00006471"/>
    </source>
</evidence>
<dbReference type="GO" id="GO:0005737">
    <property type="term" value="C:cytoplasm"/>
    <property type="evidence" value="ECO:0007669"/>
    <property type="project" value="UniProtKB-ARBA"/>
</dbReference>
<evidence type="ECO:0000313" key="10">
    <source>
        <dbReference type="Proteomes" id="UP000265882"/>
    </source>
</evidence>
<dbReference type="Proteomes" id="UP000265882">
    <property type="component" value="Unassembled WGS sequence"/>
</dbReference>
<dbReference type="Gene3D" id="3.30.1490.10">
    <property type="match status" value="1"/>
</dbReference>
<dbReference type="HAMAP" id="MF_01302_B">
    <property type="entry name" value="Ribosomal_uS8_B"/>
    <property type="match status" value="1"/>
</dbReference>
<comment type="function">
    <text evidence="8">One of the primary rRNA binding proteins, it binds directly to 16S rRNA central domain where it helps coordinate assembly of the platform of the 30S subunit.</text>
</comment>
<dbReference type="PANTHER" id="PTHR11758">
    <property type="entry name" value="40S RIBOSOMAL PROTEIN S15A"/>
    <property type="match status" value="1"/>
</dbReference>
<proteinExistence type="inferred from homology"/>
<comment type="caution">
    <text evidence="9">The sequence shown here is derived from an EMBL/GenBank/DDBJ whole genome shotgun (WGS) entry which is preliminary data.</text>
</comment>
<keyword evidence="5 8" id="KW-0687">Ribonucleoprotein</keyword>
<evidence type="ECO:0000256" key="7">
    <source>
        <dbReference type="ARBA" id="ARBA00046740"/>
    </source>
</evidence>
<accession>A0A3A4NQ07</accession>
<comment type="similarity">
    <text evidence="1 8">Belongs to the universal ribosomal protein uS8 family.</text>
</comment>
<evidence type="ECO:0000256" key="8">
    <source>
        <dbReference type="HAMAP-Rule" id="MF_01302"/>
    </source>
</evidence>
<keyword evidence="4 8" id="KW-0689">Ribosomal protein</keyword>
<dbReference type="GO" id="GO:0003735">
    <property type="term" value="F:structural constituent of ribosome"/>
    <property type="evidence" value="ECO:0007669"/>
    <property type="project" value="InterPro"/>
</dbReference>
<evidence type="ECO:0000256" key="5">
    <source>
        <dbReference type="ARBA" id="ARBA00023274"/>
    </source>
</evidence>
<dbReference type="GO" id="GO:0019843">
    <property type="term" value="F:rRNA binding"/>
    <property type="evidence" value="ECO:0007669"/>
    <property type="project" value="UniProtKB-UniRule"/>
</dbReference>
<dbReference type="AlphaFoldDB" id="A0A3A4NQ07"/>
<dbReference type="NCBIfam" id="NF001109">
    <property type="entry name" value="PRK00136.1"/>
    <property type="match status" value="1"/>
</dbReference>
<protein>
    <recommendedName>
        <fullName evidence="6 8">Small ribosomal subunit protein uS8</fullName>
    </recommendedName>
</protein>
<evidence type="ECO:0000256" key="3">
    <source>
        <dbReference type="ARBA" id="ARBA00022884"/>
    </source>
</evidence>
<dbReference type="SUPFAM" id="SSF56047">
    <property type="entry name" value="Ribosomal protein S8"/>
    <property type="match status" value="1"/>
</dbReference>
<dbReference type="Pfam" id="PF00410">
    <property type="entry name" value="Ribosomal_S8"/>
    <property type="match status" value="1"/>
</dbReference>
<dbReference type="GO" id="GO:0006412">
    <property type="term" value="P:translation"/>
    <property type="evidence" value="ECO:0007669"/>
    <property type="project" value="UniProtKB-UniRule"/>
</dbReference>
<dbReference type="InterPro" id="IPR000630">
    <property type="entry name" value="Ribosomal_uS8"/>
</dbReference>
<dbReference type="GO" id="GO:1990904">
    <property type="term" value="C:ribonucleoprotein complex"/>
    <property type="evidence" value="ECO:0007669"/>
    <property type="project" value="UniProtKB-KW"/>
</dbReference>
<organism evidence="9 10">
    <name type="scientific">Abyssobacteria bacterium (strain SURF_5)</name>
    <dbReference type="NCBI Taxonomy" id="2093360"/>
    <lineage>
        <taxon>Bacteria</taxon>
        <taxon>Pseudomonadati</taxon>
        <taxon>Candidatus Hydrogenedentota</taxon>
        <taxon>Candidatus Abyssobacteria</taxon>
    </lineage>
</organism>
<evidence type="ECO:0000256" key="2">
    <source>
        <dbReference type="ARBA" id="ARBA00022730"/>
    </source>
</evidence>
<dbReference type="FunFam" id="3.30.1490.10:FF:000001">
    <property type="entry name" value="30S ribosomal protein S8"/>
    <property type="match status" value="1"/>
</dbReference>
<comment type="subunit">
    <text evidence="7 8">Part of the 30S ribosomal subunit. Contacts proteins S5 and S12.</text>
</comment>
<sequence length="132" mass="14908">MSLSDPIADMLTRIRNANLAMNEKVDIPASKINEDIVKILRHEGYISDYKFIENRKQGVLRVFLKYGPERSRVISGLQRVSKPGRRVYRKSDELPRVMGGLGIAVISTSRGLLTDKQSREAHVGGEVICKVW</sequence>
<name>A0A3A4NQ07_ABYX5</name>
<dbReference type="GO" id="GO:0005840">
    <property type="term" value="C:ribosome"/>
    <property type="evidence" value="ECO:0007669"/>
    <property type="project" value="UniProtKB-KW"/>
</dbReference>
<dbReference type="EMBL" id="QZKU01000079">
    <property type="protein sequence ID" value="RJP20136.1"/>
    <property type="molecule type" value="Genomic_DNA"/>
</dbReference>
<dbReference type="Gene3D" id="3.30.1370.30">
    <property type="match status" value="1"/>
</dbReference>
<evidence type="ECO:0000256" key="4">
    <source>
        <dbReference type="ARBA" id="ARBA00022980"/>
    </source>
</evidence>
<keyword evidence="2 8" id="KW-0699">rRNA-binding</keyword>
<keyword evidence="3 8" id="KW-0694">RNA-binding</keyword>
<dbReference type="FunFam" id="3.30.1370.30:FF:000002">
    <property type="entry name" value="30S ribosomal protein S8"/>
    <property type="match status" value="1"/>
</dbReference>
<gene>
    <name evidence="8" type="primary">rpsH</name>
    <name evidence="9" type="ORF">C4520_11760</name>
</gene>
<dbReference type="InterPro" id="IPR035987">
    <property type="entry name" value="Ribosomal_uS8_sf"/>
</dbReference>
<evidence type="ECO:0000313" key="9">
    <source>
        <dbReference type="EMBL" id="RJP20136.1"/>
    </source>
</evidence>